<evidence type="ECO:0000256" key="10">
    <source>
        <dbReference type="PIRSR" id="PIRSR017269-1"/>
    </source>
</evidence>
<dbReference type="AlphaFoldDB" id="A0A167FWG3"/>
<dbReference type="GO" id="GO:0030488">
    <property type="term" value="P:tRNA methylation"/>
    <property type="evidence" value="ECO:0007669"/>
    <property type="project" value="EnsemblFungi"/>
</dbReference>
<evidence type="ECO:0000256" key="5">
    <source>
        <dbReference type="ARBA" id="ARBA00022679"/>
    </source>
</evidence>
<dbReference type="Proteomes" id="UP000189580">
    <property type="component" value="Chromosome b"/>
</dbReference>
<keyword evidence="6 9" id="KW-0949">S-adenosyl-L-methionine</keyword>
<keyword evidence="14" id="KW-1185">Reference proteome</keyword>
<dbReference type="Gene3D" id="3.10.330.20">
    <property type="match status" value="1"/>
</dbReference>
<dbReference type="InterPro" id="IPR014816">
    <property type="entry name" value="tRNA_MeTrfase_Gcd14"/>
</dbReference>
<keyword evidence="8 9" id="KW-0539">Nucleus</keyword>
<accession>A0A167FWG3</accession>
<sequence length="388" mass="44025">MSFLDNRDIIQEGDLVLAWISRGDVKPITVRKEQQLNTRFGIFPHNLIIGQKFGNQIPSVSGKGFIHLVAPTPELWTLSLPHRTQIVYTPDSSYIVQRLKIRPGSRVIEAGTGSGSFTHAISRSVDKRGHIFTYEFHEPRFLEAKKEIEDHGLADIVSITHRDVCNEGFENPMDYSGDMNASAVFLDLPSPWTAIPRLKSCLATDRVVSICCFSPCMEQVIKTVETLRKEGFQRIEMVEISSKRWEGHRNMVRNLDDALQRLKDVKERRLYGLEIRKEKNDAAKKRKIEDSVGNASHRDSAVESSVSPVATPSETTSEAVLLESVKHNSSQNSSYKGYNPWGRGLRIREGDPNYEWRSVSRMEAEIKSHTSYLTFAILPPKFELPNNE</sequence>
<comment type="function">
    <text evidence="9">Catalytic subunit of tRNA (adenine-N(1)-)-methyltransferase, which catalyzes the formation of N(1)-methyladenine at position 58 (m1A58) in initiator methionyl-tRNA.</text>
</comment>
<dbReference type="OrthoDB" id="1925287at2759"/>
<evidence type="ECO:0000256" key="8">
    <source>
        <dbReference type="ARBA" id="ARBA00023242"/>
    </source>
</evidence>
<dbReference type="Pfam" id="PF08704">
    <property type="entry name" value="GCD14"/>
    <property type="match status" value="1"/>
</dbReference>
<comment type="subcellular location">
    <subcellularLocation>
        <location evidence="1 9">Nucleus</location>
    </subcellularLocation>
</comment>
<evidence type="ECO:0000256" key="3">
    <source>
        <dbReference type="ARBA" id="ARBA00015963"/>
    </source>
</evidence>
<dbReference type="GO" id="GO:0160107">
    <property type="term" value="F:tRNA (adenine(58)-N1)-methyltransferase activity"/>
    <property type="evidence" value="ECO:0007669"/>
    <property type="project" value="UniProtKB-EC"/>
</dbReference>
<dbReference type="InterPro" id="IPR049470">
    <property type="entry name" value="TRM61_C"/>
</dbReference>
<comment type="catalytic activity">
    <reaction evidence="9">
        <text>adenosine(58) in tRNA + S-adenosyl-L-methionine = N(1)-methyladenosine(58) in tRNA + S-adenosyl-L-homocysteine + H(+)</text>
        <dbReference type="Rhea" id="RHEA:43152"/>
        <dbReference type="Rhea" id="RHEA-COMP:10365"/>
        <dbReference type="Rhea" id="RHEA-COMP:10366"/>
        <dbReference type="ChEBI" id="CHEBI:15378"/>
        <dbReference type="ChEBI" id="CHEBI:57856"/>
        <dbReference type="ChEBI" id="CHEBI:59789"/>
        <dbReference type="ChEBI" id="CHEBI:74411"/>
        <dbReference type="ChEBI" id="CHEBI:74491"/>
        <dbReference type="EC" id="2.1.1.220"/>
    </reaction>
</comment>
<organism evidence="13 14">
    <name type="scientific">Sugiyamaella lignohabitans</name>
    <dbReference type="NCBI Taxonomy" id="796027"/>
    <lineage>
        <taxon>Eukaryota</taxon>
        <taxon>Fungi</taxon>
        <taxon>Dikarya</taxon>
        <taxon>Ascomycota</taxon>
        <taxon>Saccharomycotina</taxon>
        <taxon>Dipodascomycetes</taxon>
        <taxon>Dipodascales</taxon>
        <taxon>Trichomonascaceae</taxon>
        <taxon>Sugiyamaella</taxon>
    </lineage>
</organism>
<reference evidence="13 14" key="1">
    <citation type="submission" date="2016-02" db="EMBL/GenBank/DDBJ databases">
        <title>Complete genome sequence and transcriptome regulation of the pentose utilising yeast Sugiyamaella lignohabitans.</title>
        <authorList>
            <person name="Bellasio M."/>
            <person name="Peymann A."/>
            <person name="Valli M."/>
            <person name="Sipitzky M."/>
            <person name="Graf A."/>
            <person name="Sauer M."/>
            <person name="Marx H."/>
            <person name="Mattanovich D."/>
        </authorList>
    </citation>
    <scope>NUCLEOTIDE SEQUENCE [LARGE SCALE GENOMIC DNA]</scope>
    <source>
        <strain evidence="13 14">CBS 10342</strain>
    </source>
</reference>
<evidence type="ECO:0000313" key="14">
    <source>
        <dbReference type="Proteomes" id="UP000189580"/>
    </source>
</evidence>
<dbReference type="InterPro" id="IPR029063">
    <property type="entry name" value="SAM-dependent_MTases_sf"/>
</dbReference>
<keyword evidence="5 9" id="KW-0808">Transferase</keyword>
<dbReference type="EMBL" id="CP014503">
    <property type="protein sequence ID" value="ANB15788.1"/>
    <property type="molecule type" value="Genomic_DNA"/>
</dbReference>
<gene>
    <name evidence="13" type="primary">GCD14</name>
    <name evidence="13" type="ORF">AWJ20_3432</name>
</gene>
<dbReference type="EC" id="2.1.1.220" evidence="2 9"/>
<feature type="binding site" evidence="10">
    <location>
        <position position="187"/>
    </location>
    <ligand>
        <name>S-adenosyl-L-methionine</name>
        <dbReference type="ChEBI" id="CHEBI:59789"/>
    </ligand>
</feature>
<evidence type="ECO:0000256" key="7">
    <source>
        <dbReference type="ARBA" id="ARBA00022694"/>
    </source>
</evidence>
<evidence type="ECO:0000256" key="4">
    <source>
        <dbReference type="ARBA" id="ARBA00022603"/>
    </source>
</evidence>
<feature type="region of interest" description="Disordered" evidence="11">
    <location>
        <begin position="282"/>
        <end position="315"/>
    </location>
</feature>
<dbReference type="GO" id="GO:0031515">
    <property type="term" value="C:tRNA (m1A) methyltransferase complex"/>
    <property type="evidence" value="ECO:0007669"/>
    <property type="project" value="UniProtKB-UniRule"/>
</dbReference>
<keyword evidence="4 9" id="KW-0489">Methyltransferase</keyword>
<evidence type="ECO:0000259" key="12">
    <source>
        <dbReference type="Pfam" id="PF08704"/>
    </source>
</evidence>
<feature type="domain" description="tRNA (adenine(58)-N(1))-methyltransferase catalytic subunit TRM61 C-terminal" evidence="12">
    <location>
        <begin position="64"/>
        <end position="377"/>
    </location>
</feature>
<dbReference type="PANTHER" id="PTHR12133">
    <property type="entry name" value="TRNA (ADENINE(58)-N(1))-METHYLTRANSFERASE"/>
    <property type="match status" value="1"/>
</dbReference>
<feature type="compositionally biased region" description="Polar residues" evidence="11">
    <location>
        <begin position="327"/>
        <end position="336"/>
    </location>
</feature>
<dbReference type="PANTHER" id="PTHR12133:SF2">
    <property type="entry name" value="TRNA (ADENINE(58)-N(1))-METHYLTRANSFERASE CATALYTIC SUBUNIT TRMT61A"/>
    <property type="match status" value="1"/>
</dbReference>
<dbReference type="SUPFAM" id="SSF53335">
    <property type="entry name" value="S-adenosyl-L-methionine-dependent methyltransferases"/>
    <property type="match status" value="1"/>
</dbReference>
<dbReference type="GeneID" id="30035454"/>
<name>A0A167FWG3_9ASCO</name>
<dbReference type="RefSeq" id="XP_018738265.1">
    <property type="nucleotide sequence ID" value="XM_018880447.1"/>
</dbReference>
<feature type="compositionally biased region" description="Basic and acidic residues" evidence="11">
    <location>
        <begin position="282"/>
        <end position="301"/>
    </location>
</feature>
<proteinExistence type="inferred from homology"/>
<evidence type="ECO:0000256" key="6">
    <source>
        <dbReference type="ARBA" id="ARBA00022691"/>
    </source>
</evidence>
<dbReference type="GO" id="GO:0005634">
    <property type="term" value="C:nucleus"/>
    <property type="evidence" value="ECO:0007669"/>
    <property type="project" value="UniProtKB-SubCell"/>
</dbReference>
<dbReference type="Gene3D" id="3.40.50.150">
    <property type="entry name" value="Vaccinia Virus protein VP39"/>
    <property type="match status" value="1"/>
</dbReference>
<evidence type="ECO:0000313" key="13">
    <source>
        <dbReference type="EMBL" id="ANB15788.1"/>
    </source>
</evidence>
<evidence type="ECO:0000256" key="1">
    <source>
        <dbReference type="ARBA" id="ARBA00004123"/>
    </source>
</evidence>
<protein>
    <recommendedName>
        <fullName evidence="3 9">tRNA (adenine(58)-N(1))-methyltransferase catalytic subunit TRM61</fullName>
        <ecNumber evidence="2 9">2.1.1.220</ecNumber>
    </recommendedName>
</protein>
<dbReference type="PROSITE" id="PS51620">
    <property type="entry name" value="SAM_TRM61"/>
    <property type="match status" value="1"/>
</dbReference>
<dbReference type="KEGG" id="slb:AWJ20_3432"/>
<evidence type="ECO:0000256" key="2">
    <source>
        <dbReference type="ARBA" id="ARBA00012796"/>
    </source>
</evidence>
<evidence type="ECO:0000256" key="11">
    <source>
        <dbReference type="SAM" id="MobiDB-lite"/>
    </source>
</evidence>
<dbReference type="PIRSF" id="PIRSF017269">
    <property type="entry name" value="GCD14"/>
    <property type="match status" value="1"/>
</dbReference>
<comment type="similarity">
    <text evidence="9">Belongs to the class I-like SAM-binding methyltransferase superfamily. TRM61 family.</text>
</comment>
<keyword evidence="7 9" id="KW-0819">tRNA processing</keyword>
<evidence type="ECO:0000256" key="9">
    <source>
        <dbReference type="PIRNR" id="PIRNR017269"/>
    </source>
</evidence>
<feature type="compositionally biased region" description="Polar residues" evidence="11">
    <location>
        <begin position="302"/>
        <end position="315"/>
    </location>
</feature>
<feature type="region of interest" description="Disordered" evidence="11">
    <location>
        <begin position="323"/>
        <end position="342"/>
    </location>
</feature>
<feature type="binding site" evidence="10">
    <location>
        <position position="135"/>
    </location>
    <ligand>
        <name>S-adenosyl-L-methionine</name>
        <dbReference type="ChEBI" id="CHEBI:59789"/>
    </ligand>
</feature>